<evidence type="ECO:0000313" key="2">
    <source>
        <dbReference type="Proteomes" id="UP000182763"/>
    </source>
</evidence>
<evidence type="ECO:0000313" key="1">
    <source>
        <dbReference type="EMBL" id="OIP66846.1"/>
    </source>
</evidence>
<name>A0A1J5GG37_9BACT</name>
<reference evidence="1 2" key="1">
    <citation type="journal article" date="2016" name="Environ. Microbiol.">
        <title>Genomic resolution of a cold subsurface aquifer community provides metabolic insights for novel microbes adapted to high CO concentrations.</title>
        <authorList>
            <person name="Probst A.J."/>
            <person name="Castelle C.J."/>
            <person name="Singh A."/>
            <person name="Brown C.T."/>
            <person name="Anantharaman K."/>
            <person name="Sharon I."/>
            <person name="Hug L.A."/>
            <person name="Burstein D."/>
            <person name="Emerson J.B."/>
            <person name="Thomas B.C."/>
            <person name="Banfield J.F."/>
        </authorList>
    </citation>
    <scope>NUCLEOTIDE SEQUENCE [LARGE SCALE GENOMIC DNA]</scope>
    <source>
        <strain evidence="1">CG2_30_33_13</strain>
    </source>
</reference>
<dbReference type="AlphaFoldDB" id="A0A1J5GG37"/>
<dbReference type="Proteomes" id="UP000182763">
    <property type="component" value="Unassembled WGS sequence"/>
</dbReference>
<accession>A0A1J5GG37</accession>
<dbReference type="SUPFAM" id="SSF109709">
    <property type="entry name" value="KorB DNA-binding domain-like"/>
    <property type="match status" value="1"/>
</dbReference>
<organism evidence="1 2">
    <name type="scientific">Candidatus Infernicultor aquiphilus</name>
    <dbReference type="NCBI Taxonomy" id="1805029"/>
    <lineage>
        <taxon>Bacteria</taxon>
        <taxon>Pseudomonadati</taxon>
        <taxon>Atribacterota</taxon>
        <taxon>Candidatus Phoenicimicrobiia</taxon>
        <taxon>Candidatus Pheonicimicrobiales</taxon>
        <taxon>Candidatus Phoenicimicrobiaceae</taxon>
        <taxon>Candidatus Infernicultor</taxon>
    </lineage>
</organism>
<protein>
    <submittedName>
        <fullName evidence="1">Uncharacterized protein</fullName>
    </submittedName>
</protein>
<comment type="caution">
    <text evidence="1">The sequence shown here is derived from an EMBL/GenBank/DDBJ whole genome shotgun (WGS) entry which is preliminary data.</text>
</comment>
<dbReference type="EMBL" id="MNYY01000149">
    <property type="protein sequence ID" value="OIP66846.1"/>
    <property type="molecule type" value="Genomic_DNA"/>
</dbReference>
<sequence>MSKGCLLSGSPNCSIDRTFTSIFYFSPKVKKSNQIIPKYQNPIYLAREYKCMIDNGQVKNQPALAKLKGVSRARVTQILNLLKLDKSFIKKF</sequence>
<dbReference type="Gene3D" id="1.10.10.2830">
    <property type="match status" value="1"/>
</dbReference>
<proteinExistence type="predicted"/>
<gene>
    <name evidence="1" type="ORF">AUK42_07705</name>
</gene>